<comment type="caution">
    <text evidence="2">The sequence shown here is derived from an EMBL/GenBank/DDBJ whole genome shotgun (WGS) entry which is preliminary data.</text>
</comment>
<dbReference type="InterPro" id="IPR056906">
    <property type="entry name" value="ORF2/G2P_dom"/>
</dbReference>
<proteinExistence type="predicted"/>
<sequence length="120" mass="14593">MKYTTTYINVNPLRQGWCKLLDHYKWDWFTTLTFKDFPKTYTAINRAKRFLRAIQRGEKRNIGYYLCMEYTKLGCPHFHLLMGNLEGVKYSKWFTWWFTRYGGARFKVYDSKKGATHYLT</sequence>
<dbReference type="Pfam" id="PF23343">
    <property type="entry name" value="REP_ORF2-G2P"/>
    <property type="match status" value="1"/>
</dbReference>
<accession>X1KYT3</accession>
<dbReference type="EMBL" id="BARV01013157">
    <property type="protein sequence ID" value="GAI12242.1"/>
    <property type="molecule type" value="Genomic_DNA"/>
</dbReference>
<dbReference type="AlphaFoldDB" id="X1KYT3"/>
<organism evidence="2">
    <name type="scientific">marine sediment metagenome</name>
    <dbReference type="NCBI Taxonomy" id="412755"/>
    <lineage>
        <taxon>unclassified sequences</taxon>
        <taxon>metagenomes</taxon>
        <taxon>ecological metagenomes</taxon>
    </lineage>
</organism>
<protein>
    <recommendedName>
        <fullName evidence="1">Replication-associated protein ORF2/G2P domain-containing protein</fullName>
    </recommendedName>
</protein>
<gene>
    <name evidence="2" type="ORF">S06H3_23949</name>
</gene>
<feature type="non-terminal residue" evidence="2">
    <location>
        <position position="120"/>
    </location>
</feature>
<reference evidence="2" key="1">
    <citation type="journal article" date="2014" name="Front. Microbiol.">
        <title>High frequency of phylogenetically diverse reductive dehalogenase-homologous genes in deep subseafloor sedimentary metagenomes.</title>
        <authorList>
            <person name="Kawai M."/>
            <person name="Futagami T."/>
            <person name="Toyoda A."/>
            <person name="Takaki Y."/>
            <person name="Nishi S."/>
            <person name="Hori S."/>
            <person name="Arai W."/>
            <person name="Tsubouchi T."/>
            <person name="Morono Y."/>
            <person name="Uchiyama I."/>
            <person name="Ito T."/>
            <person name="Fujiyama A."/>
            <person name="Inagaki F."/>
            <person name="Takami H."/>
        </authorList>
    </citation>
    <scope>NUCLEOTIDE SEQUENCE</scope>
    <source>
        <strain evidence="2">Expedition CK06-06</strain>
    </source>
</reference>
<name>X1KYT3_9ZZZZ</name>
<feature type="domain" description="Replication-associated protein ORF2/G2P" evidence="1">
    <location>
        <begin position="27"/>
        <end position="118"/>
    </location>
</feature>
<evidence type="ECO:0000313" key="2">
    <source>
        <dbReference type="EMBL" id="GAI12242.1"/>
    </source>
</evidence>
<evidence type="ECO:0000259" key="1">
    <source>
        <dbReference type="Pfam" id="PF23343"/>
    </source>
</evidence>